<dbReference type="EMBL" id="CP017834">
    <property type="protein sequence ID" value="APJ04142.1"/>
    <property type="molecule type" value="Genomic_DNA"/>
</dbReference>
<dbReference type="STRING" id="1915309.AXG55_09590"/>
<dbReference type="KEGG" id="saqi:AXG55_09590"/>
<name>A0A1L4D1S0_9BACT</name>
<gene>
    <name evidence="1" type="ORF">AXG55_09590</name>
</gene>
<dbReference type="RefSeq" id="WP_148697895.1">
    <property type="nucleotide sequence ID" value="NZ_CP017834.1"/>
</dbReference>
<keyword evidence="2" id="KW-1185">Reference proteome</keyword>
<evidence type="ECO:0000313" key="1">
    <source>
        <dbReference type="EMBL" id="APJ04142.1"/>
    </source>
</evidence>
<protein>
    <submittedName>
        <fullName evidence="1">Uncharacterized protein</fullName>
    </submittedName>
</protein>
<evidence type="ECO:0000313" key="2">
    <source>
        <dbReference type="Proteomes" id="UP000184731"/>
    </source>
</evidence>
<dbReference type="Proteomes" id="UP000184731">
    <property type="component" value="Chromosome"/>
</dbReference>
<proteinExistence type="predicted"/>
<sequence>MSLNKGLPARFFSSPATFFNSKTIGFSFNFFKKFPFNDVTNFVRHSDPIAEYTGRNVENRIYFKASNGFFKSHSISEFINEIIDGKIAPDYFDLYPTYSKSKLPLESHFGLKALIFYKGPTPPKMLTMSREKDKEKLNDSITYNEEDDLIIIDKK</sequence>
<dbReference type="AlphaFoldDB" id="A0A1L4D1S0"/>
<organism evidence="1 2">
    <name type="scientific">Silvanigrella aquatica</name>
    <dbReference type="NCBI Taxonomy" id="1915309"/>
    <lineage>
        <taxon>Bacteria</taxon>
        <taxon>Pseudomonadati</taxon>
        <taxon>Bdellovibrionota</taxon>
        <taxon>Oligoflexia</taxon>
        <taxon>Silvanigrellales</taxon>
        <taxon>Silvanigrellaceae</taxon>
        <taxon>Silvanigrella</taxon>
    </lineage>
</organism>
<accession>A0A1L4D1S0</accession>
<reference evidence="1 2" key="1">
    <citation type="submission" date="2016-10" db="EMBL/GenBank/DDBJ databases">
        <title>Silvanigrella aquatica sp. nov., isolated from a freshwater lake located in the Black Forest, Germany, description of Silvanigrellaceae fam. nov., Silvanigrellales ord. nov., reclassification of the order Bdellovibrionales in the class Oligoflexia, reclassification of the families Bacteriovoracaceae and Halobacteriovoraceae in the new order Bacteriovoracales ord. nov., and reclassification of the family Pseudobacteriovoracaceae in the order Oligoflexiales.</title>
        <authorList>
            <person name="Hahn M.W."/>
            <person name="Schmidt J."/>
            <person name="Koll U."/>
            <person name="Rohde M."/>
            <person name="Verbag S."/>
            <person name="Pitt A."/>
            <person name="Nakai R."/>
            <person name="Naganuma T."/>
            <person name="Lang E."/>
        </authorList>
    </citation>
    <scope>NUCLEOTIDE SEQUENCE [LARGE SCALE GENOMIC DNA]</scope>
    <source>
        <strain evidence="1 2">MWH-Nonnen-W8red</strain>
    </source>
</reference>